<keyword evidence="2" id="KW-1185">Reference proteome</keyword>
<accession>A0ACB6ZD19</accession>
<gene>
    <name evidence="1" type="ORF">BDM02DRAFT_3117009</name>
</gene>
<dbReference type="EMBL" id="MU118033">
    <property type="protein sequence ID" value="KAF9647439.1"/>
    <property type="molecule type" value="Genomic_DNA"/>
</dbReference>
<name>A0ACB6ZD19_THEGA</name>
<reference evidence="1" key="2">
    <citation type="journal article" date="2020" name="Nat. Commun.">
        <title>Large-scale genome sequencing of mycorrhizal fungi provides insights into the early evolution of symbiotic traits.</title>
        <authorList>
            <person name="Miyauchi S."/>
            <person name="Kiss E."/>
            <person name="Kuo A."/>
            <person name="Drula E."/>
            <person name="Kohler A."/>
            <person name="Sanchez-Garcia M."/>
            <person name="Morin E."/>
            <person name="Andreopoulos B."/>
            <person name="Barry K.W."/>
            <person name="Bonito G."/>
            <person name="Buee M."/>
            <person name="Carver A."/>
            <person name="Chen C."/>
            <person name="Cichocki N."/>
            <person name="Clum A."/>
            <person name="Culley D."/>
            <person name="Crous P.W."/>
            <person name="Fauchery L."/>
            <person name="Girlanda M."/>
            <person name="Hayes R.D."/>
            <person name="Keri Z."/>
            <person name="LaButti K."/>
            <person name="Lipzen A."/>
            <person name="Lombard V."/>
            <person name="Magnuson J."/>
            <person name="Maillard F."/>
            <person name="Murat C."/>
            <person name="Nolan M."/>
            <person name="Ohm R.A."/>
            <person name="Pangilinan J."/>
            <person name="Pereira M.F."/>
            <person name="Perotto S."/>
            <person name="Peter M."/>
            <person name="Pfister S."/>
            <person name="Riley R."/>
            <person name="Sitrit Y."/>
            <person name="Stielow J.B."/>
            <person name="Szollosi G."/>
            <person name="Zifcakova L."/>
            <person name="Stursova M."/>
            <person name="Spatafora J.W."/>
            <person name="Tedersoo L."/>
            <person name="Vaario L.M."/>
            <person name="Yamada A."/>
            <person name="Yan M."/>
            <person name="Wang P."/>
            <person name="Xu J."/>
            <person name="Bruns T."/>
            <person name="Baldrian P."/>
            <person name="Vilgalys R."/>
            <person name="Dunand C."/>
            <person name="Henrissat B."/>
            <person name="Grigoriev I.V."/>
            <person name="Hibbett D."/>
            <person name="Nagy L.G."/>
            <person name="Martin F.M."/>
        </authorList>
    </citation>
    <scope>NUCLEOTIDE SEQUENCE</scope>
    <source>
        <strain evidence="1">P2</strain>
    </source>
</reference>
<evidence type="ECO:0000313" key="2">
    <source>
        <dbReference type="Proteomes" id="UP000886501"/>
    </source>
</evidence>
<reference evidence="1" key="1">
    <citation type="submission" date="2019-10" db="EMBL/GenBank/DDBJ databases">
        <authorList>
            <consortium name="DOE Joint Genome Institute"/>
            <person name="Kuo A."/>
            <person name="Miyauchi S."/>
            <person name="Kiss E."/>
            <person name="Drula E."/>
            <person name="Kohler A."/>
            <person name="Sanchez-Garcia M."/>
            <person name="Andreopoulos B."/>
            <person name="Barry K.W."/>
            <person name="Bonito G."/>
            <person name="Buee M."/>
            <person name="Carver A."/>
            <person name="Chen C."/>
            <person name="Cichocki N."/>
            <person name="Clum A."/>
            <person name="Culley D."/>
            <person name="Crous P.W."/>
            <person name="Fauchery L."/>
            <person name="Girlanda M."/>
            <person name="Hayes R."/>
            <person name="Keri Z."/>
            <person name="Labutti K."/>
            <person name="Lipzen A."/>
            <person name="Lombard V."/>
            <person name="Magnuson J."/>
            <person name="Maillard F."/>
            <person name="Morin E."/>
            <person name="Murat C."/>
            <person name="Nolan M."/>
            <person name="Ohm R."/>
            <person name="Pangilinan J."/>
            <person name="Pereira M."/>
            <person name="Perotto S."/>
            <person name="Peter M."/>
            <person name="Riley R."/>
            <person name="Sitrit Y."/>
            <person name="Stielow B."/>
            <person name="Szollosi G."/>
            <person name="Zifcakova L."/>
            <person name="Stursova M."/>
            <person name="Spatafora J.W."/>
            <person name="Tedersoo L."/>
            <person name="Vaario L.-M."/>
            <person name="Yamada A."/>
            <person name="Yan M."/>
            <person name="Wang P."/>
            <person name="Xu J."/>
            <person name="Bruns T."/>
            <person name="Baldrian P."/>
            <person name="Vilgalys R."/>
            <person name="Henrissat B."/>
            <person name="Grigoriev I.V."/>
            <person name="Hibbett D."/>
            <person name="Nagy L.G."/>
            <person name="Martin F.M."/>
        </authorList>
    </citation>
    <scope>NUCLEOTIDE SEQUENCE</scope>
    <source>
        <strain evidence="1">P2</strain>
    </source>
</reference>
<organism evidence="1 2">
    <name type="scientific">Thelephora ganbajun</name>
    <name type="common">Ganba fungus</name>
    <dbReference type="NCBI Taxonomy" id="370292"/>
    <lineage>
        <taxon>Eukaryota</taxon>
        <taxon>Fungi</taxon>
        <taxon>Dikarya</taxon>
        <taxon>Basidiomycota</taxon>
        <taxon>Agaricomycotina</taxon>
        <taxon>Agaricomycetes</taxon>
        <taxon>Thelephorales</taxon>
        <taxon>Thelephoraceae</taxon>
        <taxon>Thelephora</taxon>
    </lineage>
</organism>
<dbReference type="Proteomes" id="UP000886501">
    <property type="component" value="Unassembled WGS sequence"/>
</dbReference>
<proteinExistence type="predicted"/>
<sequence>MAGIIPIAAAIACLALLPQLTCFHLHVTPRHGRLLCSQLRVSNSSSPRSRKLSI</sequence>
<evidence type="ECO:0000313" key="1">
    <source>
        <dbReference type="EMBL" id="KAF9647439.1"/>
    </source>
</evidence>
<protein>
    <submittedName>
        <fullName evidence="1">Uncharacterized protein</fullName>
    </submittedName>
</protein>
<comment type="caution">
    <text evidence="1">The sequence shown here is derived from an EMBL/GenBank/DDBJ whole genome shotgun (WGS) entry which is preliminary data.</text>
</comment>